<accession>A0A7W6H9N6</accession>
<dbReference type="GO" id="GO:0006826">
    <property type="term" value="P:iron ion transport"/>
    <property type="evidence" value="ECO:0007669"/>
    <property type="project" value="UniProtKB-KW"/>
</dbReference>
<name>A0A7W6H9N6_9HYPH</name>
<dbReference type="PANTHER" id="PTHR42771">
    <property type="entry name" value="IRON(3+)-HYDROXAMATE IMPORT ATP-BINDING PROTEIN FHUC"/>
    <property type="match status" value="1"/>
</dbReference>
<evidence type="ECO:0000256" key="10">
    <source>
        <dbReference type="ARBA" id="ARBA00023136"/>
    </source>
</evidence>
<keyword evidence="9" id="KW-0406">Ion transport</keyword>
<evidence type="ECO:0000256" key="2">
    <source>
        <dbReference type="ARBA" id="ARBA00005417"/>
    </source>
</evidence>
<dbReference type="PROSITE" id="PS00211">
    <property type="entry name" value="ABC_TRANSPORTER_1"/>
    <property type="match status" value="1"/>
</dbReference>
<evidence type="ECO:0000256" key="1">
    <source>
        <dbReference type="ARBA" id="ARBA00004202"/>
    </source>
</evidence>
<keyword evidence="6" id="KW-0547">Nucleotide-binding</keyword>
<dbReference type="GO" id="GO:0005886">
    <property type="term" value="C:plasma membrane"/>
    <property type="evidence" value="ECO:0007669"/>
    <property type="project" value="UniProtKB-SubCell"/>
</dbReference>
<keyword evidence="13" id="KW-1185">Reference proteome</keyword>
<comment type="subcellular location">
    <subcellularLocation>
        <location evidence="1">Cell membrane</location>
        <topology evidence="1">Peripheral membrane protein</topology>
    </subcellularLocation>
</comment>
<dbReference type="RefSeq" id="WP_183205609.1">
    <property type="nucleotide sequence ID" value="NZ_JAAAMM010000001.1"/>
</dbReference>
<dbReference type="GO" id="GO:0005524">
    <property type="term" value="F:ATP binding"/>
    <property type="evidence" value="ECO:0007669"/>
    <property type="project" value="UniProtKB-KW"/>
</dbReference>
<evidence type="ECO:0000256" key="6">
    <source>
        <dbReference type="ARBA" id="ARBA00022741"/>
    </source>
</evidence>
<keyword evidence="3" id="KW-0813">Transport</keyword>
<feature type="domain" description="ABC transporter" evidence="11">
    <location>
        <begin position="2"/>
        <end position="236"/>
    </location>
</feature>
<dbReference type="Pfam" id="PF00005">
    <property type="entry name" value="ABC_tran"/>
    <property type="match status" value="1"/>
</dbReference>
<dbReference type="AlphaFoldDB" id="A0A7W6H9N6"/>
<gene>
    <name evidence="12" type="ORF">GGR03_000257</name>
</gene>
<evidence type="ECO:0000259" key="11">
    <source>
        <dbReference type="PROSITE" id="PS50893"/>
    </source>
</evidence>
<evidence type="ECO:0000256" key="8">
    <source>
        <dbReference type="ARBA" id="ARBA00023004"/>
    </source>
</evidence>
<reference evidence="12 13" key="1">
    <citation type="submission" date="2020-08" db="EMBL/GenBank/DDBJ databases">
        <title>Genomic Encyclopedia of Type Strains, Phase IV (KMG-IV): sequencing the most valuable type-strain genomes for metagenomic binning, comparative biology and taxonomic classification.</title>
        <authorList>
            <person name="Goeker M."/>
        </authorList>
    </citation>
    <scope>NUCLEOTIDE SEQUENCE [LARGE SCALE GENOMIC DNA]</scope>
    <source>
        <strain evidence="12 13">DSM 103570</strain>
    </source>
</reference>
<keyword evidence="4" id="KW-1003">Cell membrane</keyword>
<dbReference type="Proteomes" id="UP000588647">
    <property type="component" value="Unassembled WGS sequence"/>
</dbReference>
<comment type="caution">
    <text evidence="12">The sequence shown here is derived from an EMBL/GenBank/DDBJ whole genome shotgun (WGS) entry which is preliminary data.</text>
</comment>
<dbReference type="GO" id="GO:0016887">
    <property type="term" value="F:ATP hydrolysis activity"/>
    <property type="evidence" value="ECO:0007669"/>
    <property type="project" value="InterPro"/>
</dbReference>
<evidence type="ECO:0000256" key="7">
    <source>
        <dbReference type="ARBA" id="ARBA00022840"/>
    </source>
</evidence>
<dbReference type="PANTHER" id="PTHR42771:SF3">
    <property type="entry name" value="PETROBACTIN IMPORT ATP-BINDING PROTEIN YCLP"/>
    <property type="match status" value="1"/>
</dbReference>
<keyword evidence="5" id="KW-0410">Iron transport</keyword>
<dbReference type="PROSITE" id="PS50893">
    <property type="entry name" value="ABC_TRANSPORTER_2"/>
    <property type="match status" value="1"/>
</dbReference>
<dbReference type="InterPro" id="IPR051535">
    <property type="entry name" value="Siderophore_ABC-ATPase"/>
</dbReference>
<keyword evidence="7 12" id="KW-0067">ATP-binding</keyword>
<organism evidence="12 13">
    <name type="scientific">Aurantimonas endophytica</name>
    <dbReference type="NCBI Taxonomy" id="1522175"/>
    <lineage>
        <taxon>Bacteria</taxon>
        <taxon>Pseudomonadati</taxon>
        <taxon>Pseudomonadota</taxon>
        <taxon>Alphaproteobacteria</taxon>
        <taxon>Hyphomicrobiales</taxon>
        <taxon>Aurantimonadaceae</taxon>
        <taxon>Aurantimonas</taxon>
    </lineage>
</organism>
<dbReference type="InterPro" id="IPR003439">
    <property type="entry name" value="ABC_transporter-like_ATP-bd"/>
</dbReference>
<evidence type="ECO:0000256" key="3">
    <source>
        <dbReference type="ARBA" id="ARBA00022448"/>
    </source>
</evidence>
<dbReference type="InterPro" id="IPR017871">
    <property type="entry name" value="ABC_transporter-like_CS"/>
</dbReference>
<keyword evidence="10" id="KW-0472">Membrane</keyword>
<evidence type="ECO:0000256" key="5">
    <source>
        <dbReference type="ARBA" id="ARBA00022496"/>
    </source>
</evidence>
<dbReference type="SUPFAM" id="SSF52540">
    <property type="entry name" value="P-loop containing nucleoside triphosphate hydrolases"/>
    <property type="match status" value="1"/>
</dbReference>
<evidence type="ECO:0000256" key="9">
    <source>
        <dbReference type="ARBA" id="ARBA00023065"/>
    </source>
</evidence>
<dbReference type="Gene3D" id="3.40.50.300">
    <property type="entry name" value="P-loop containing nucleotide triphosphate hydrolases"/>
    <property type="match status" value="1"/>
</dbReference>
<dbReference type="InterPro" id="IPR003593">
    <property type="entry name" value="AAA+_ATPase"/>
</dbReference>
<keyword evidence="8" id="KW-0408">Iron</keyword>
<dbReference type="InterPro" id="IPR027417">
    <property type="entry name" value="P-loop_NTPase"/>
</dbReference>
<evidence type="ECO:0000313" key="12">
    <source>
        <dbReference type="EMBL" id="MBB4001210.1"/>
    </source>
</evidence>
<comment type="similarity">
    <text evidence="2">Belongs to the ABC transporter superfamily.</text>
</comment>
<dbReference type="FunFam" id="3.40.50.300:FF:000134">
    <property type="entry name" value="Iron-enterobactin ABC transporter ATP-binding protein"/>
    <property type="match status" value="1"/>
</dbReference>
<evidence type="ECO:0000313" key="13">
    <source>
        <dbReference type="Proteomes" id="UP000588647"/>
    </source>
</evidence>
<dbReference type="EMBL" id="JACIEM010000001">
    <property type="protein sequence ID" value="MBB4001210.1"/>
    <property type="molecule type" value="Genomic_DNA"/>
</dbReference>
<sequence>MIDIRSVALDLGGQPILRDISLSIDGPGVTALIGPNGAGKSSLLRLVGRLEPLQTGSIHVCGLPVDRTSGQRLARSMAVLSQETPVASRLTVRELVGYGRFPHNHGRLTSADRAMVEAMLTRFELFDLADRFLETLSGGQRQRALIAMTVCQDTPVILLDEPLNSLDMQHARHLMRTLRRLADEEHRSILVVIHDVNHAAAHADRIVAMRQGRIVADGPPAKTLTAPVLQAIYGFPTQVEMIDGIPFVLHHR</sequence>
<proteinExistence type="inferred from homology"/>
<protein>
    <submittedName>
        <fullName evidence="12">Iron complex transport system ATP-binding protein</fullName>
    </submittedName>
</protein>
<dbReference type="SMART" id="SM00382">
    <property type="entry name" value="AAA"/>
    <property type="match status" value="1"/>
</dbReference>
<evidence type="ECO:0000256" key="4">
    <source>
        <dbReference type="ARBA" id="ARBA00022475"/>
    </source>
</evidence>
<dbReference type="CDD" id="cd03214">
    <property type="entry name" value="ABC_Iron-Siderophores_B12_Hemin"/>
    <property type="match status" value="1"/>
</dbReference>